<name>A0ABV6ND53_9BACI</name>
<gene>
    <name evidence="2" type="ORF">ACFFH4_05900</name>
</gene>
<feature type="coiled-coil region" evidence="1">
    <location>
        <begin position="35"/>
        <end position="70"/>
    </location>
</feature>
<dbReference type="Proteomes" id="UP001589833">
    <property type="component" value="Unassembled WGS sequence"/>
</dbReference>
<dbReference type="InterPro" id="IPR046118">
    <property type="entry name" value="DUF6115"/>
</dbReference>
<evidence type="ECO:0000313" key="3">
    <source>
        <dbReference type="Proteomes" id="UP001589833"/>
    </source>
</evidence>
<dbReference type="EMBL" id="JBHLTR010000006">
    <property type="protein sequence ID" value="MFC0558579.1"/>
    <property type="molecule type" value="Genomic_DNA"/>
</dbReference>
<keyword evidence="3" id="KW-1185">Reference proteome</keyword>
<protein>
    <submittedName>
        <fullName evidence="2">DUF6115 domain-containing protein</fullName>
    </submittedName>
</protein>
<keyword evidence="1" id="KW-0175">Coiled coil</keyword>
<sequence>MTTLLVTISLLLHGVTFLWIMTLLQKQQPVQDTDLKKVKNEIEDLLISYTAEMKEENELLLKQIQEVKHRDTKANQQASVDKGLTRNLSRNPDKINDIESKHERKVEEDYTAYQPPLLDMDEELIYEQSDSAKVMALFKQGLSTTDIAKRLKLGKGEVELMLKFHQ</sequence>
<organism evidence="2 3">
    <name type="scientific">Halalkalibacter alkalisediminis</name>
    <dbReference type="NCBI Taxonomy" id="935616"/>
    <lineage>
        <taxon>Bacteria</taxon>
        <taxon>Bacillati</taxon>
        <taxon>Bacillota</taxon>
        <taxon>Bacilli</taxon>
        <taxon>Bacillales</taxon>
        <taxon>Bacillaceae</taxon>
        <taxon>Halalkalibacter</taxon>
    </lineage>
</organism>
<proteinExistence type="predicted"/>
<dbReference type="Pfam" id="PF19610">
    <property type="entry name" value="DUF6115"/>
    <property type="match status" value="1"/>
</dbReference>
<dbReference type="RefSeq" id="WP_273840012.1">
    <property type="nucleotide sequence ID" value="NZ_JAQQWT010000001.1"/>
</dbReference>
<comment type="caution">
    <text evidence="2">The sequence shown here is derived from an EMBL/GenBank/DDBJ whole genome shotgun (WGS) entry which is preliminary data.</text>
</comment>
<evidence type="ECO:0000313" key="2">
    <source>
        <dbReference type="EMBL" id="MFC0558579.1"/>
    </source>
</evidence>
<reference evidence="2 3" key="1">
    <citation type="submission" date="2024-09" db="EMBL/GenBank/DDBJ databases">
        <authorList>
            <person name="Sun Q."/>
            <person name="Mori K."/>
        </authorList>
    </citation>
    <scope>NUCLEOTIDE SEQUENCE [LARGE SCALE GENOMIC DNA]</scope>
    <source>
        <strain evidence="2 3">NCAIM B.02301</strain>
    </source>
</reference>
<evidence type="ECO:0000256" key="1">
    <source>
        <dbReference type="SAM" id="Coils"/>
    </source>
</evidence>
<accession>A0ABV6ND53</accession>